<keyword evidence="2" id="KW-0812">Transmembrane</keyword>
<dbReference type="RefSeq" id="WP_091513466.1">
    <property type="nucleotide sequence ID" value="NZ_FNFH01000004.1"/>
</dbReference>
<keyword evidence="2" id="KW-1133">Transmembrane helix</keyword>
<accession>A0A1G9BC58</accession>
<proteinExistence type="predicted"/>
<feature type="region of interest" description="Disordered" evidence="1">
    <location>
        <begin position="48"/>
        <end position="73"/>
    </location>
</feature>
<keyword evidence="4" id="KW-1185">Reference proteome</keyword>
<gene>
    <name evidence="3" type="ORF">SAMN05216212_2177</name>
</gene>
<reference evidence="4" key="1">
    <citation type="submission" date="2016-10" db="EMBL/GenBank/DDBJ databases">
        <authorList>
            <person name="Varghese N."/>
            <person name="Submissions S."/>
        </authorList>
    </citation>
    <scope>NUCLEOTIDE SEQUENCE [LARGE SCALE GENOMIC DNA]</scope>
    <source>
        <strain evidence="4">CGMCC 1.10658</strain>
    </source>
</reference>
<dbReference type="OrthoDB" id="129807at2"/>
<evidence type="ECO:0000313" key="4">
    <source>
        <dbReference type="Proteomes" id="UP000199305"/>
    </source>
</evidence>
<evidence type="ECO:0000256" key="2">
    <source>
        <dbReference type="SAM" id="Phobius"/>
    </source>
</evidence>
<dbReference type="EMBL" id="FNFH01000004">
    <property type="protein sequence ID" value="SDK36654.1"/>
    <property type="molecule type" value="Genomic_DNA"/>
</dbReference>
<evidence type="ECO:0000313" key="3">
    <source>
        <dbReference type="EMBL" id="SDK36654.1"/>
    </source>
</evidence>
<feature type="region of interest" description="Disordered" evidence="1">
    <location>
        <begin position="108"/>
        <end position="139"/>
    </location>
</feature>
<dbReference type="Proteomes" id="UP000199305">
    <property type="component" value="Unassembled WGS sequence"/>
</dbReference>
<dbReference type="STRING" id="658219.SAMN05216212_2177"/>
<dbReference type="AlphaFoldDB" id="A0A1G9BC58"/>
<evidence type="ECO:0000256" key="1">
    <source>
        <dbReference type="SAM" id="MobiDB-lite"/>
    </source>
</evidence>
<name>A0A1G9BC58_9GAMM</name>
<keyword evidence="2" id="KW-0472">Membrane</keyword>
<feature type="compositionally biased region" description="Pro residues" evidence="1">
    <location>
        <begin position="48"/>
        <end position="58"/>
    </location>
</feature>
<organism evidence="3 4">
    <name type="scientific">Microbulbifer yueqingensis</name>
    <dbReference type="NCBI Taxonomy" id="658219"/>
    <lineage>
        <taxon>Bacteria</taxon>
        <taxon>Pseudomonadati</taxon>
        <taxon>Pseudomonadota</taxon>
        <taxon>Gammaproteobacteria</taxon>
        <taxon>Cellvibrionales</taxon>
        <taxon>Microbulbiferaceae</taxon>
        <taxon>Microbulbifer</taxon>
    </lineage>
</organism>
<protein>
    <submittedName>
        <fullName evidence="3">Uncharacterized protein</fullName>
    </submittedName>
</protein>
<sequence>MAEQRSHEPDLASVKLVVYAMLFTLAVVLVSAWPLWQAYQSWRPKVPPPIFEPQPDPPGQARLQQNPPADMQAYRERIERRLHSAGWVDRQAGVVHIPIERAMTLLLERGLPSAPPTTDEEAASDETPAPDESAVEGEP</sequence>
<feature type="transmembrane region" description="Helical" evidence="2">
    <location>
        <begin position="16"/>
        <end position="36"/>
    </location>
</feature>